<keyword evidence="3" id="KW-0255">Endonuclease</keyword>
<dbReference type="PANTHER" id="PTHR32114">
    <property type="entry name" value="ABC TRANSPORTER ABCH.3"/>
    <property type="match status" value="1"/>
</dbReference>
<dbReference type="Gene3D" id="3.40.50.300">
    <property type="entry name" value="P-loop containing nucleotide triphosphate hydrolases"/>
    <property type="match status" value="1"/>
</dbReference>
<protein>
    <submittedName>
        <fullName evidence="3">Endonuclease subunit</fullName>
    </submittedName>
</protein>
<keyword evidence="3" id="KW-0378">Hydrolase</keyword>
<dbReference type="GO" id="GO:0004519">
    <property type="term" value="F:endonuclease activity"/>
    <property type="evidence" value="ECO:0007669"/>
    <property type="project" value="UniProtKB-KW"/>
</dbReference>
<keyword evidence="1" id="KW-0175">Coiled coil</keyword>
<dbReference type="InterPro" id="IPR027417">
    <property type="entry name" value="P-loop_NTPase"/>
</dbReference>
<feature type="coiled-coil region" evidence="1">
    <location>
        <begin position="298"/>
        <end position="393"/>
    </location>
</feature>
<dbReference type="InterPro" id="IPR038729">
    <property type="entry name" value="Rad50/SbcC_AAA"/>
</dbReference>
<organism evidence="3">
    <name type="scientific">uncultured Caudovirales phage</name>
    <dbReference type="NCBI Taxonomy" id="2100421"/>
    <lineage>
        <taxon>Viruses</taxon>
        <taxon>Duplodnaviria</taxon>
        <taxon>Heunggongvirae</taxon>
        <taxon>Uroviricota</taxon>
        <taxon>Caudoviricetes</taxon>
        <taxon>Peduoviridae</taxon>
        <taxon>Maltschvirus</taxon>
        <taxon>Maltschvirus maltsch</taxon>
    </lineage>
</organism>
<dbReference type="SUPFAM" id="SSF52540">
    <property type="entry name" value="P-loop containing nucleoside triphosphate hydrolases"/>
    <property type="match status" value="1"/>
</dbReference>
<dbReference type="Pfam" id="PF13476">
    <property type="entry name" value="AAA_23"/>
    <property type="match status" value="1"/>
</dbReference>
<dbReference type="GO" id="GO:0006302">
    <property type="term" value="P:double-strand break repair"/>
    <property type="evidence" value="ECO:0007669"/>
    <property type="project" value="InterPro"/>
</dbReference>
<dbReference type="EMBL" id="LR796670">
    <property type="protein sequence ID" value="CAB4159082.1"/>
    <property type="molecule type" value="Genomic_DNA"/>
</dbReference>
<reference evidence="3" key="1">
    <citation type="submission" date="2020-04" db="EMBL/GenBank/DDBJ databases">
        <authorList>
            <person name="Chiriac C."/>
            <person name="Salcher M."/>
            <person name="Ghai R."/>
            <person name="Kavagutti S V."/>
        </authorList>
    </citation>
    <scope>NUCLEOTIDE SEQUENCE</scope>
</reference>
<keyword evidence="3" id="KW-0540">Nuclease</keyword>
<dbReference type="GO" id="GO:0016887">
    <property type="term" value="F:ATP hydrolysis activity"/>
    <property type="evidence" value="ECO:0007669"/>
    <property type="project" value="InterPro"/>
</dbReference>
<dbReference type="Gene3D" id="1.10.287.510">
    <property type="entry name" value="Helix hairpin bin"/>
    <property type="match status" value="1"/>
</dbReference>
<name>A0A6J5NK38_9CAUD</name>
<evidence type="ECO:0000259" key="2">
    <source>
        <dbReference type="Pfam" id="PF13476"/>
    </source>
</evidence>
<evidence type="ECO:0000256" key="1">
    <source>
        <dbReference type="SAM" id="Coils"/>
    </source>
</evidence>
<dbReference type="SUPFAM" id="SSF75712">
    <property type="entry name" value="Rad50 coiled-coil Zn hook"/>
    <property type="match status" value="1"/>
</dbReference>
<accession>A0A6J5NK38</accession>
<gene>
    <name evidence="3" type="ORF">UFOVP699_61</name>
</gene>
<feature type="coiled-coil region" evidence="1">
    <location>
        <begin position="189"/>
        <end position="273"/>
    </location>
</feature>
<evidence type="ECO:0000313" key="3">
    <source>
        <dbReference type="EMBL" id="CAB4159082.1"/>
    </source>
</evidence>
<feature type="domain" description="Rad50/SbcC-type AAA" evidence="2">
    <location>
        <begin position="8"/>
        <end position="265"/>
    </location>
</feature>
<sequence>MRLHEFSYRNIISYGNKLQTFSFDDGPRLILVEGENGAGKSSIKEALTVSIYGRSAIRKMKDIPNWINKNAYTNVKFVTNSGDMIELDRGIEPNFSDIKINGTQFNLPDKRKVDEFIEDELAKIPFTVFCNTISLSFDDFKSFVNLNKDDKRKIIDRIFGIDILSDMRAKVKDTLRETKSDLDLLELASSRNESNLESYSTQLENLKEKVAKKKEELADKIQAEISNKKIEVDSALTIKTDHQTKINENSSALNTAKEELTKIKNSIRDFSNKLELYSQNRCPHCLNDLHSESSIEIKTRLEDRLAKLKADLPSKQEQVDDLNEKATSLLLDKSEIDSNYSDLKAELTSLQKSLEAAQEDNESDEASSISEIISDLRNQIKEDSLSLAKLNETKNLYLNLDDLLSDSGIKKSMIDKIIPTLNNRILEISEKLEFKFQFEFNNEFDPIITYLGMQVSPDSLSSGQRKKMNLIILLAFIEIIKMKHNHMNVMFLDEIFSSLDKINVYKAIEILKEYATKYNMTIFVVSHESLPEEFFDYKILVSQTDHFSEMEIVKI</sequence>
<dbReference type="PANTHER" id="PTHR32114:SF2">
    <property type="entry name" value="ABC TRANSPORTER ABCH.3"/>
    <property type="match status" value="1"/>
</dbReference>
<proteinExistence type="predicted"/>